<comment type="caution">
    <text evidence="3">The sequence shown here is derived from an EMBL/GenBank/DDBJ whole genome shotgun (WGS) entry which is preliminary data.</text>
</comment>
<proteinExistence type="predicted"/>
<keyword evidence="4" id="KW-1185">Reference proteome</keyword>
<evidence type="ECO:0000313" key="4">
    <source>
        <dbReference type="Proteomes" id="UP001620626"/>
    </source>
</evidence>
<feature type="transmembrane region" description="Helical" evidence="2">
    <location>
        <begin position="359"/>
        <end position="379"/>
    </location>
</feature>
<reference evidence="3 4" key="1">
    <citation type="submission" date="2024-10" db="EMBL/GenBank/DDBJ databases">
        <authorList>
            <person name="Kim D."/>
        </authorList>
    </citation>
    <scope>NUCLEOTIDE SEQUENCE [LARGE SCALE GENOMIC DNA]</scope>
    <source>
        <strain evidence="3">BH-2024</strain>
    </source>
</reference>
<feature type="region of interest" description="Disordered" evidence="1">
    <location>
        <begin position="1"/>
        <end position="79"/>
    </location>
</feature>
<keyword evidence="2" id="KW-1133">Transmembrane helix</keyword>
<feature type="compositionally biased region" description="Polar residues" evidence="1">
    <location>
        <begin position="1"/>
        <end position="16"/>
    </location>
</feature>
<evidence type="ECO:0000313" key="3">
    <source>
        <dbReference type="EMBL" id="KAL3123122.1"/>
    </source>
</evidence>
<dbReference type="Proteomes" id="UP001620626">
    <property type="component" value="Unassembled WGS sequence"/>
</dbReference>
<dbReference type="EMBL" id="JBICBT010000111">
    <property type="protein sequence ID" value="KAL3123122.1"/>
    <property type="molecule type" value="Genomic_DNA"/>
</dbReference>
<evidence type="ECO:0000256" key="1">
    <source>
        <dbReference type="SAM" id="MobiDB-lite"/>
    </source>
</evidence>
<organism evidence="3 4">
    <name type="scientific">Heterodera trifolii</name>
    <dbReference type="NCBI Taxonomy" id="157864"/>
    <lineage>
        <taxon>Eukaryota</taxon>
        <taxon>Metazoa</taxon>
        <taxon>Ecdysozoa</taxon>
        <taxon>Nematoda</taxon>
        <taxon>Chromadorea</taxon>
        <taxon>Rhabditida</taxon>
        <taxon>Tylenchina</taxon>
        <taxon>Tylenchomorpha</taxon>
        <taxon>Tylenchoidea</taxon>
        <taxon>Heteroderidae</taxon>
        <taxon>Heteroderinae</taxon>
        <taxon>Heterodera</taxon>
    </lineage>
</organism>
<feature type="transmembrane region" description="Helical" evidence="2">
    <location>
        <begin position="95"/>
        <end position="115"/>
    </location>
</feature>
<evidence type="ECO:0000256" key="2">
    <source>
        <dbReference type="SAM" id="Phobius"/>
    </source>
</evidence>
<gene>
    <name evidence="3" type="ORF">niasHT_005055</name>
</gene>
<sequence>MPPTSWPNAFVSTANKGNERRIVPTQSSAISSRNRGRHRRVASSPAAPVIWSGTSPSSSAPLFGHRRHPPSPWPSSVPSSPKFPPFSRVSAHNRLLPLPLLLLLILPMAFSSLLIHSANALHHRHEHPQKCSIEGEICTTINAHVCRNGTCVSACTLRGMKECHCDVEEDNFCFLCCGSANDRCLPAHEHGILRDNGERWERDPCKWCRTQGTEREGMACDDKDPQRLCLHGKCSKSVCANKVQGEYCDRKEEKICVDDICENPCARIAPHLMVCDCPAIDPDTGFASEDRCQLCCHDYTQKPISRRCQNAFRKYQLKSAQERPIWRIGLECAGGKRCNRYGICSNDAQLGDNGRRTPALLIAVAFFVFAMVAVIGTTAETF</sequence>
<accession>A0ABD2M6I4</accession>
<keyword evidence="2" id="KW-0812">Transmembrane</keyword>
<keyword evidence="2" id="KW-0472">Membrane</keyword>
<name>A0ABD2M6I4_9BILA</name>
<dbReference type="AlphaFoldDB" id="A0ABD2M6I4"/>
<protein>
    <submittedName>
        <fullName evidence="3">Uncharacterized protein</fullName>
    </submittedName>
</protein>
<feature type="compositionally biased region" description="Polar residues" evidence="1">
    <location>
        <begin position="24"/>
        <end position="33"/>
    </location>
</feature>